<feature type="compositionally biased region" description="Polar residues" evidence="1">
    <location>
        <begin position="169"/>
        <end position="178"/>
    </location>
</feature>
<reference evidence="2 3" key="1">
    <citation type="journal article" date="2012" name="Genome Biol.">
        <title>Genome and low-iron response of an oceanic diatom adapted to chronic iron limitation.</title>
        <authorList>
            <person name="Lommer M."/>
            <person name="Specht M."/>
            <person name="Roy A.S."/>
            <person name="Kraemer L."/>
            <person name="Andreson R."/>
            <person name="Gutowska M.A."/>
            <person name="Wolf J."/>
            <person name="Bergner S.V."/>
            <person name="Schilhabel M.B."/>
            <person name="Klostermeier U.C."/>
            <person name="Beiko R.G."/>
            <person name="Rosenstiel P."/>
            <person name="Hippler M."/>
            <person name="Laroche J."/>
        </authorList>
    </citation>
    <scope>NUCLEOTIDE SEQUENCE [LARGE SCALE GENOMIC DNA]</scope>
    <source>
        <strain evidence="2 3">CCMP1005</strain>
    </source>
</reference>
<accession>K0TRK4</accession>
<proteinExistence type="predicted"/>
<name>K0TRK4_THAOC</name>
<keyword evidence="3" id="KW-1185">Reference proteome</keyword>
<feature type="region of interest" description="Disordered" evidence="1">
    <location>
        <begin position="288"/>
        <end position="313"/>
    </location>
</feature>
<dbReference type="EMBL" id="AGNL01000182">
    <property type="protein sequence ID" value="EJK77952.1"/>
    <property type="molecule type" value="Genomic_DNA"/>
</dbReference>
<evidence type="ECO:0000256" key="1">
    <source>
        <dbReference type="SAM" id="MobiDB-lite"/>
    </source>
</evidence>
<feature type="region of interest" description="Disordered" evidence="1">
    <location>
        <begin position="140"/>
        <end position="178"/>
    </location>
</feature>
<evidence type="ECO:0000313" key="2">
    <source>
        <dbReference type="EMBL" id="EJK77952.1"/>
    </source>
</evidence>
<gene>
    <name evidence="2" type="ORF">THAOC_00178</name>
</gene>
<organism evidence="2 3">
    <name type="scientific">Thalassiosira oceanica</name>
    <name type="common">Marine diatom</name>
    <dbReference type="NCBI Taxonomy" id="159749"/>
    <lineage>
        <taxon>Eukaryota</taxon>
        <taxon>Sar</taxon>
        <taxon>Stramenopiles</taxon>
        <taxon>Ochrophyta</taxon>
        <taxon>Bacillariophyta</taxon>
        <taxon>Coscinodiscophyceae</taxon>
        <taxon>Thalassiosirophycidae</taxon>
        <taxon>Thalassiosirales</taxon>
        <taxon>Thalassiosiraceae</taxon>
        <taxon>Thalassiosira</taxon>
    </lineage>
</organism>
<sequence length="449" mass="48107">GRGPVVLHGVARRAVVVSVAAAALRGRVVEERSFHTPIDNNHLWDSQSMSVGLGPGPVPAWTAAQWGVLEKESPPALLWLLQRHVLGGVEIDVWREKSEREVRKRPCALSLPYPPKVSLAKSLKSPKGRELTSSMNESGLLLGVNQGPRGPPSHPHTGRPSARAGAQPPSCSSQGQDGSCTIGLISPCRAFNDPRAPSPEGFLWRCPAVLGRTEEGSLHAQPAEHRPHAPEVLDDVEAEAHQAIRGVCHRPVPVPVERRVQERGAATRPLAAIHPAPGVISAERLAGATAGGGPEGSGWTDAASTCSSPVARSAPPLRVDARLTAVTVHRTAANARRQPPPRDSAGPRAKAVLLAASALDVPTMPMAADHPQRSKRVRKKIEKPLDEHPVICAPCDTQSAGQLEDRSKRARKKIEKVRDKPADRETIDLALDVKIDEGKNYGRFCRAHK</sequence>
<dbReference type="AlphaFoldDB" id="K0TRK4"/>
<feature type="non-terminal residue" evidence="2">
    <location>
        <position position="1"/>
    </location>
</feature>
<dbReference type="Proteomes" id="UP000266841">
    <property type="component" value="Unassembled WGS sequence"/>
</dbReference>
<comment type="caution">
    <text evidence="2">The sequence shown here is derived from an EMBL/GenBank/DDBJ whole genome shotgun (WGS) entry which is preliminary data.</text>
</comment>
<evidence type="ECO:0000313" key="3">
    <source>
        <dbReference type="Proteomes" id="UP000266841"/>
    </source>
</evidence>
<protein>
    <submittedName>
        <fullName evidence="2">Uncharacterized protein</fullName>
    </submittedName>
</protein>